<keyword evidence="3" id="KW-1185">Reference proteome</keyword>
<name>A0ABS7FH90_9NEIS</name>
<reference evidence="2 3" key="1">
    <citation type="submission" date="2021-05" db="EMBL/GenBank/DDBJ databases">
        <title>Draft Whole Genome Sequencing Of Biosensor Chromobacterium violaceum Strain CV026 Reveals A Regulatory RNA In Chromobacterium violaceum Phenotype Regulatory Network.</title>
        <authorList>
            <person name="Hong K.W."/>
            <person name="Chan K.G."/>
            <person name="Chang C.-Y."/>
        </authorList>
    </citation>
    <scope>NUCLEOTIDE SEQUENCE [LARGE SCALE GENOMIC DNA]</scope>
    <source>
        <strain evidence="2 3">ATCC 31532</strain>
    </source>
</reference>
<feature type="transmembrane region" description="Helical" evidence="1">
    <location>
        <begin position="55"/>
        <end position="77"/>
    </location>
</feature>
<comment type="caution">
    <text evidence="2">The sequence shown here is derived from an EMBL/GenBank/DDBJ whole genome shotgun (WGS) entry which is preliminary data.</text>
</comment>
<dbReference type="Proteomes" id="UP000711178">
    <property type="component" value="Unassembled WGS sequence"/>
</dbReference>
<dbReference type="EMBL" id="JAHDTB010000018">
    <property type="protein sequence ID" value="MBW8289439.1"/>
    <property type="molecule type" value="Genomic_DNA"/>
</dbReference>
<evidence type="ECO:0000313" key="2">
    <source>
        <dbReference type="EMBL" id="MBW8289439.1"/>
    </source>
</evidence>
<gene>
    <name evidence="2" type="ORF">KIF53_17530</name>
</gene>
<sequence>MEEELKKLESDLIAMMDDRFMAVEDSLARLVNLGEQHQRKLVSNDMTVRRFLPQFGMCVVICSALIVVPVAAAAWYLQEGKVQQLQAQTREYQRQAVRSAAFDQLYQAADSGLRLRMQNAVEQAAEQAGTAGRQ</sequence>
<dbReference type="RefSeq" id="WP_146008283.1">
    <property type="nucleotide sequence ID" value="NZ_CP142381.1"/>
</dbReference>
<proteinExistence type="predicted"/>
<organism evidence="2 3">
    <name type="scientific">Chromobacterium subtsugae</name>
    <dbReference type="NCBI Taxonomy" id="251747"/>
    <lineage>
        <taxon>Bacteria</taxon>
        <taxon>Pseudomonadati</taxon>
        <taxon>Pseudomonadota</taxon>
        <taxon>Betaproteobacteria</taxon>
        <taxon>Neisseriales</taxon>
        <taxon>Chromobacteriaceae</taxon>
        <taxon>Chromobacterium</taxon>
    </lineage>
</organism>
<dbReference type="GeneID" id="89686288"/>
<keyword evidence="1" id="KW-0472">Membrane</keyword>
<keyword evidence="1" id="KW-0812">Transmembrane</keyword>
<accession>A0ABS7FH90</accession>
<evidence type="ECO:0000256" key="1">
    <source>
        <dbReference type="SAM" id="Phobius"/>
    </source>
</evidence>
<protein>
    <submittedName>
        <fullName evidence="2">Uncharacterized protein</fullName>
    </submittedName>
</protein>
<evidence type="ECO:0000313" key="3">
    <source>
        <dbReference type="Proteomes" id="UP000711178"/>
    </source>
</evidence>
<keyword evidence="1" id="KW-1133">Transmembrane helix</keyword>